<name>A0A0D2DHV0_9EURO</name>
<organism evidence="1 2">
    <name type="scientific">Fonsecaea pedrosoi CBS 271.37</name>
    <dbReference type="NCBI Taxonomy" id="1442368"/>
    <lineage>
        <taxon>Eukaryota</taxon>
        <taxon>Fungi</taxon>
        <taxon>Dikarya</taxon>
        <taxon>Ascomycota</taxon>
        <taxon>Pezizomycotina</taxon>
        <taxon>Eurotiomycetes</taxon>
        <taxon>Chaetothyriomycetidae</taxon>
        <taxon>Chaetothyriales</taxon>
        <taxon>Herpotrichiellaceae</taxon>
        <taxon>Fonsecaea</taxon>
    </lineage>
</organism>
<sequence>MASWSWSWFQLPPEIRNRVYEFAYGTLVFKPLQRPDSTTQMRMQMNESTPSPAFSSLAVCRQWNTEVTPYLLPRATFDFTGHPGDPPPPQMVSPKTYEAMRHVVILESHCFNSDWLDQVFAKMAQVQTMTIRKMGRTRPGNNNDSVFDGPGLTQEFLDKVKLDPIKTLLTGYRFDHLYIKEMLKAGRCERRILLEGSLWLRLAANADSTIHSNYTIDLESWKVRIEGVLEGAVTISDIQAQEPAPPVGPVYFEDEEGMFEYLFRQHWASSRHSKS</sequence>
<dbReference type="EMBL" id="KN846974">
    <property type="protein sequence ID" value="KIW77276.1"/>
    <property type="molecule type" value="Genomic_DNA"/>
</dbReference>
<protein>
    <submittedName>
        <fullName evidence="1">Uncharacterized protein</fullName>
    </submittedName>
</protein>
<keyword evidence="2" id="KW-1185">Reference proteome</keyword>
<dbReference type="AlphaFoldDB" id="A0A0D2DHV0"/>
<dbReference type="HOGENOM" id="CLU_088299_0_0_1"/>
<dbReference type="RefSeq" id="XP_013281084.1">
    <property type="nucleotide sequence ID" value="XM_013425630.1"/>
</dbReference>
<reference evidence="1 2" key="1">
    <citation type="submission" date="2015-01" db="EMBL/GenBank/DDBJ databases">
        <title>The Genome Sequence of Fonsecaea pedrosoi CBS 271.37.</title>
        <authorList>
            <consortium name="The Broad Institute Genomics Platform"/>
            <person name="Cuomo C."/>
            <person name="de Hoog S."/>
            <person name="Gorbushina A."/>
            <person name="Stielow B."/>
            <person name="Teixiera M."/>
            <person name="Abouelleil A."/>
            <person name="Chapman S.B."/>
            <person name="Priest M."/>
            <person name="Young S.K."/>
            <person name="Wortman J."/>
            <person name="Nusbaum C."/>
            <person name="Birren B."/>
        </authorList>
    </citation>
    <scope>NUCLEOTIDE SEQUENCE [LARGE SCALE GENOMIC DNA]</scope>
    <source>
        <strain evidence="1 2">CBS 271.37</strain>
    </source>
</reference>
<proteinExistence type="predicted"/>
<accession>A0A0D2DHV0</accession>
<evidence type="ECO:0000313" key="2">
    <source>
        <dbReference type="Proteomes" id="UP000053029"/>
    </source>
</evidence>
<evidence type="ECO:0000313" key="1">
    <source>
        <dbReference type="EMBL" id="KIW77276.1"/>
    </source>
</evidence>
<dbReference type="Proteomes" id="UP000053029">
    <property type="component" value="Unassembled WGS sequence"/>
</dbReference>
<gene>
    <name evidence="1" type="ORF">Z517_09722</name>
</gene>
<dbReference type="OrthoDB" id="62952at2759"/>
<dbReference type="VEuPathDB" id="FungiDB:Z517_09722"/>
<dbReference type="GeneID" id="25309212"/>